<sequence length="94" mass="10498">RGAPPQKGKHEFAKRQGPVHRILWGGNLQVEMERESKSGFFRKKRTLPFPLNFKSKAMRGMSAWRRGGRLAGRRGSERDTGAAPPPRASAASTR</sequence>
<proteinExistence type="predicted"/>
<evidence type="ECO:0000256" key="1">
    <source>
        <dbReference type="SAM" id="MobiDB-lite"/>
    </source>
</evidence>
<evidence type="ECO:0000313" key="2">
    <source>
        <dbReference type="EMBL" id="JAC66075.1"/>
    </source>
</evidence>
<accession>A0A061R5Y4</accession>
<dbReference type="EMBL" id="GBEZ01020610">
    <property type="protein sequence ID" value="JAC66075.1"/>
    <property type="molecule type" value="Transcribed_RNA"/>
</dbReference>
<reference evidence="2" key="1">
    <citation type="submission" date="2014-05" db="EMBL/GenBank/DDBJ databases">
        <title>The transcriptome of the halophilic microalga Tetraselmis sp. GSL018 isolated from the Great Salt Lake, Utah.</title>
        <authorList>
            <person name="Jinkerson R.E."/>
            <person name="D'Adamo S."/>
            <person name="Posewitz M.C."/>
        </authorList>
    </citation>
    <scope>NUCLEOTIDE SEQUENCE</scope>
    <source>
        <strain evidence="2">GSL018</strain>
    </source>
</reference>
<organism evidence="2">
    <name type="scientific">Tetraselmis sp. GSL018</name>
    <dbReference type="NCBI Taxonomy" id="582737"/>
    <lineage>
        <taxon>Eukaryota</taxon>
        <taxon>Viridiplantae</taxon>
        <taxon>Chlorophyta</taxon>
        <taxon>core chlorophytes</taxon>
        <taxon>Chlorodendrophyceae</taxon>
        <taxon>Chlorodendrales</taxon>
        <taxon>Chlorodendraceae</taxon>
        <taxon>Tetraselmis</taxon>
    </lineage>
</organism>
<name>A0A061R5Y4_9CHLO</name>
<gene>
    <name evidence="2" type="ORF">TSPGSL018_14532</name>
</gene>
<feature type="non-terminal residue" evidence="2">
    <location>
        <position position="94"/>
    </location>
</feature>
<feature type="region of interest" description="Disordered" evidence="1">
    <location>
        <begin position="63"/>
        <end position="94"/>
    </location>
</feature>
<dbReference type="AlphaFoldDB" id="A0A061R5Y4"/>
<protein>
    <submittedName>
        <fullName evidence="2">Uncharacterized protein</fullName>
    </submittedName>
</protein>
<feature type="non-terminal residue" evidence="2">
    <location>
        <position position="1"/>
    </location>
</feature>